<dbReference type="Pfam" id="PF01944">
    <property type="entry name" value="SpoIIM"/>
    <property type="match status" value="1"/>
</dbReference>
<sequence length="351" mass="38325">MTPEHDIPADLIRSSRFRAEREENWKKLDELVSRAEKSGVQSLGYGNTMALASLYRQAMSSLSLARAISMDKALETYLAALCARAYLVVYAPQESIRGVTSRFLSRRIPQAVRRSWFPILLGFFMMIFGAVVAHILYRQDPSWFFTFVPGGLADGRTPEASVDYLRSTLFDDGDQNHEHLAVFSTFLFSHNTQIAILIFALGVFGALPSFVLTFYNGLVLGAFVTMFADAGLGFEAFGWLSIHGVTEISAIAIACGGGARLGLAVLEPGSCSRSEALYRAGRDAVTLIILAGLMLIAAAMIEGFLRQLVQDTMWRLIVGWGIGALWLAWFLLGGREDATGGLNADQESAGT</sequence>
<proteinExistence type="predicted"/>
<dbReference type="RefSeq" id="WP_119751911.1">
    <property type="nucleotide sequence ID" value="NZ_QZCG01000019.1"/>
</dbReference>
<keyword evidence="1" id="KW-0812">Transmembrane</keyword>
<gene>
    <name evidence="2" type="ORF">D3P04_21400</name>
</gene>
<feature type="transmembrane region" description="Helical" evidence="1">
    <location>
        <begin position="312"/>
        <end position="332"/>
    </location>
</feature>
<dbReference type="InterPro" id="IPR002798">
    <property type="entry name" value="SpoIIM-like"/>
</dbReference>
<evidence type="ECO:0000313" key="2">
    <source>
        <dbReference type="EMBL" id="RJE82145.1"/>
    </source>
</evidence>
<protein>
    <submittedName>
        <fullName evidence="2">Stage II sporulation protein M</fullName>
    </submittedName>
</protein>
<evidence type="ECO:0000313" key="3">
    <source>
        <dbReference type="Proteomes" id="UP000284202"/>
    </source>
</evidence>
<dbReference type="AlphaFoldDB" id="A0A418SMH7"/>
<keyword evidence="3" id="KW-1185">Reference proteome</keyword>
<reference evidence="3" key="1">
    <citation type="submission" date="2018-09" db="EMBL/GenBank/DDBJ databases">
        <title>Acidovorax cavernicola nov. sp. isolated from Gruta de las Maravillas (Aracena, Spain).</title>
        <authorList>
            <person name="Jurado V."/>
            <person name="Gutierrez-Patricio S."/>
            <person name="Gonzalez-Pimentel J.L."/>
            <person name="Miller A.Z."/>
            <person name="Laiz L."/>
            <person name="Saiz-Jimenez C."/>
        </authorList>
    </citation>
    <scope>NUCLEOTIDE SEQUENCE [LARGE SCALE GENOMIC DNA]</scope>
    <source>
        <strain evidence="3">1011MAR3C25</strain>
    </source>
</reference>
<dbReference type="EMBL" id="QZCG01000019">
    <property type="protein sequence ID" value="RJE82145.1"/>
    <property type="molecule type" value="Genomic_DNA"/>
</dbReference>
<dbReference type="PANTHER" id="PTHR35337">
    <property type="entry name" value="SLR1478 PROTEIN"/>
    <property type="match status" value="1"/>
</dbReference>
<accession>A0A418SMH7</accession>
<name>A0A418SMH7_9RHOB</name>
<keyword evidence="1" id="KW-1133">Transmembrane helix</keyword>
<comment type="caution">
    <text evidence="2">The sequence shown here is derived from an EMBL/GenBank/DDBJ whole genome shotgun (WGS) entry which is preliminary data.</text>
</comment>
<feature type="transmembrane region" description="Helical" evidence="1">
    <location>
        <begin position="287"/>
        <end position="306"/>
    </location>
</feature>
<keyword evidence="1" id="KW-0472">Membrane</keyword>
<dbReference type="OrthoDB" id="7699993at2"/>
<dbReference type="PANTHER" id="PTHR35337:SF1">
    <property type="entry name" value="SLR1478 PROTEIN"/>
    <property type="match status" value="1"/>
</dbReference>
<feature type="transmembrane region" description="Helical" evidence="1">
    <location>
        <begin position="248"/>
        <end position="266"/>
    </location>
</feature>
<feature type="transmembrane region" description="Helical" evidence="1">
    <location>
        <begin position="116"/>
        <end position="137"/>
    </location>
</feature>
<organism evidence="2 3">
    <name type="scientific">Paracoccus onubensis</name>
    <dbReference type="NCBI Taxonomy" id="1675788"/>
    <lineage>
        <taxon>Bacteria</taxon>
        <taxon>Pseudomonadati</taxon>
        <taxon>Pseudomonadota</taxon>
        <taxon>Alphaproteobacteria</taxon>
        <taxon>Rhodobacterales</taxon>
        <taxon>Paracoccaceae</taxon>
        <taxon>Paracoccus</taxon>
    </lineage>
</organism>
<dbReference type="Proteomes" id="UP000284202">
    <property type="component" value="Unassembled WGS sequence"/>
</dbReference>
<evidence type="ECO:0000256" key="1">
    <source>
        <dbReference type="SAM" id="Phobius"/>
    </source>
</evidence>